<evidence type="ECO:0000259" key="7">
    <source>
        <dbReference type="PROSITE" id="PS50950"/>
    </source>
</evidence>
<evidence type="ECO:0000256" key="1">
    <source>
        <dbReference type="ARBA" id="ARBA00022723"/>
    </source>
</evidence>
<dbReference type="EMBL" id="JAICCE010000011">
    <property type="protein sequence ID" value="KAG9271159.1"/>
    <property type="molecule type" value="Genomic_DNA"/>
</dbReference>
<evidence type="ECO:0000256" key="4">
    <source>
        <dbReference type="ARBA" id="ARBA00023125"/>
    </source>
</evidence>
<name>A0A8T2LI37_ASTMX</name>
<gene>
    <name evidence="8" type="ORF">AMEX_G14040</name>
</gene>
<keyword evidence="1" id="KW-0479">Metal-binding</keyword>
<evidence type="ECO:0000313" key="8">
    <source>
        <dbReference type="EMBL" id="KAG9271159.1"/>
    </source>
</evidence>
<evidence type="ECO:0000256" key="6">
    <source>
        <dbReference type="SAM" id="MobiDB-lite"/>
    </source>
</evidence>
<feature type="compositionally biased region" description="Polar residues" evidence="6">
    <location>
        <begin position="192"/>
        <end position="215"/>
    </location>
</feature>
<keyword evidence="4 5" id="KW-0238">DNA-binding</keyword>
<proteinExistence type="predicted"/>
<reference evidence="8 9" key="1">
    <citation type="submission" date="2021-07" db="EMBL/GenBank/DDBJ databases">
        <authorList>
            <person name="Imarazene B."/>
            <person name="Zahm M."/>
            <person name="Klopp C."/>
            <person name="Cabau C."/>
            <person name="Beille S."/>
            <person name="Jouanno E."/>
            <person name="Castinel A."/>
            <person name="Lluch J."/>
            <person name="Gil L."/>
            <person name="Kuchtly C."/>
            <person name="Lopez Roques C."/>
            <person name="Donnadieu C."/>
            <person name="Parrinello H."/>
            <person name="Journot L."/>
            <person name="Du K."/>
            <person name="Schartl M."/>
            <person name="Retaux S."/>
            <person name="Guiguen Y."/>
        </authorList>
    </citation>
    <scope>NUCLEOTIDE SEQUENCE [LARGE SCALE GENOMIC DNA]</scope>
    <source>
        <strain evidence="8">Pach_M1</strain>
        <tissue evidence="8">Testis</tissue>
    </source>
</reference>
<comment type="caution">
    <text evidence="8">The sequence shown here is derived from an EMBL/GenBank/DDBJ whole genome shotgun (WGS) entry which is preliminary data.</text>
</comment>
<dbReference type="SMART" id="SM00692">
    <property type="entry name" value="DM3"/>
    <property type="match status" value="1"/>
</dbReference>
<protein>
    <recommendedName>
        <fullName evidence="7">THAP-type domain-containing protein</fullName>
    </recommendedName>
</protein>
<evidence type="ECO:0000256" key="2">
    <source>
        <dbReference type="ARBA" id="ARBA00022771"/>
    </source>
</evidence>
<accession>A0A8T2LI37</accession>
<dbReference type="SMART" id="SM00980">
    <property type="entry name" value="THAP"/>
    <property type="match status" value="1"/>
</dbReference>
<keyword evidence="3" id="KW-0862">Zinc</keyword>
<feature type="region of interest" description="Disordered" evidence="6">
    <location>
        <begin position="167"/>
        <end position="215"/>
    </location>
</feature>
<dbReference type="GO" id="GO:0008270">
    <property type="term" value="F:zinc ion binding"/>
    <property type="evidence" value="ECO:0007669"/>
    <property type="project" value="UniProtKB-KW"/>
</dbReference>
<dbReference type="GO" id="GO:0003677">
    <property type="term" value="F:DNA binding"/>
    <property type="evidence" value="ECO:0007669"/>
    <property type="project" value="UniProtKB-UniRule"/>
</dbReference>
<evidence type="ECO:0000256" key="3">
    <source>
        <dbReference type="ARBA" id="ARBA00022833"/>
    </source>
</evidence>
<evidence type="ECO:0000256" key="5">
    <source>
        <dbReference type="PROSITE-ProRule" id="PRU00309"/>
    </source>
</evidence>
<organism evidence="8 9">
    <name type="scientific">Astyanax mexicanus</name>
    <name type="common">Blind cave fish</name>
    <name type="synonym">Astyanax fasciatus mexicanus</name>
    <dbReference type="NCBI Taxonomy" id="7994"/>
    <lineage>
        <taxon>Eukaryota</taxon>
        <taxon>Metazoa</taxon>
        <taxon>Chordata</taxon>
        <taxon>Craniata</taxon>
        <taxon>Vertebrata</taxon>
        <taxon>Euteleostomi</taxon>
        <taxon>Actinopterygii</taxon>
        <taxon>Neopterygii</taxon>
        <taxon>Teleostei</taxon>
        <taxon>Ostariophysi</taxon>
        <taxon>Characiformes</taxon>
        <taxon>Characoidei</taxon>
        <taxon>Acestrorhamphidae</taxon>
        <taxon>Acestrorhamphinae</taxon>
        <taxon>Astyanax</taxon>
    </lineage>
</organism>
<feature type="compositionally biased region" description="Acidic residues" evidence="6">
    <location>
        <begin position="176"/>
        <end position="185"/>
    </location>
</feature>
<sequence>MAEKVRTCVICGNNTSVLYSLPRNSELRNRWLEFIYGTPPARYNTYILVCCSHFERSDFSNYGEYSRGFASMLILKPGSVPSRRSTTSSQPSTSQTLVTPIIHTSTQTDPPSLLCRATQLSRGTLGPHFRSKGTQTESFITSTSIATSTLDAPWGPVHSTPIKSVVPRAAKRPWVDEEEEEDEESDHCTVPTEPQSSTYDPQDNTSWNNNSDLSP</sequence>
<feature type="domain" description="THAP-type" evidence="7">
    <location>
        <begin position="1"/>
        <end position="84"/>
    </location>
</feature>
<dbReference type="InterPro" id="IPR006612">
    <property type="entry name" value="THAP_Znf"/>
</dbReference>
<dbReference type="AlphaFoldDB" id="A0A8T2LI37"/>
<dbReference type="Pfam" id="PF05485">
    <property type="entry name" value="THAP"/>
    <property type="match status" value="1"/>
</dbReference>
<dbReference type="PROSITE" id="PS50950">
    <property type="entry name" value="ZF_THAP"/>
    <property type="match status" value="1"/>
</dbReference>
<evidence type="ECO:0000313" key="9">
    <source>
        <dbReference type="Proteomes" id="UP000752171"/>
    </source>
</evidence>
<dbReference type="Proteomes" id="UP000752171">
    <property type="component" value="Unassembled WGS sequence"/>
</dbReference>
<keyword evidence="2 5" id="KW-0863">Zinc-finger</keyword>
<dbReference type="SUPFAM" id="SSF57716">
    <property type="entry name" value="Glucocorticoid receptor-like (DNA-binding domain)"/>
    <property type="match status" value="1"/>
</dbReference>